<evidence type="ECO:0000313" key="5">
    <source>
        <dbReference type="EMBL" id="AXN02608.1"/>
    </source>
</evidence>
<protein>
    <recommendedName>
        <fullName evidence="4">Ribosomal protein L9 domain-containing protein</fullName>
    </recommendedName>
</protein>
<dbReference type="InterPro" id="IPR020070">
    <property type="entry name" value="Ribosomal_bL9_N"/>
</dbReference>
<dbReference type="GO" id="GO:0005840">
    <property type="term" value="C:ribosome"/>
    <property type="evidence" value="ECO:0007669"/>
    <property type="project" value="UniProtKB-KW"/>
</dbReference>
<sequence>MKEIKILLIKDVPPLGFKYDIVDVQCGYAKNLLVPKKLAILFTASVKKKYDTILYNNINIEKQIIKIKK</sequence>
<dbReference type="EMBL" id="CP028359">
    <property type="protein sequence ID" value="AXN02608.1"/>
    <property type="molecule type" value="Genomic_DNA"/>
</dbReference>
<gene>
    <name evidence="5" type="ORF">C9I73_067</name>
</gene>
<dbReference type="InterPro" id="IPR036935">
    <property type="entry name" value="Ribosomal_bL9_N_sf"/>
</dbReference>
<dbReference type="InterPro" id="IPR009027">
    <property type="entry name" value="Ribosomal_bL9/RNase_H1_N"/>
</dbReference>
<feature type="domain" description="Ribosomal protein L9" evidence="4">
    <location>
        <begin position="4"/>
        <end position="50"/>
    </location>
</feature>
<reference evidence="5 6" key="1">
    <citation type="submission" date="2018-03" db="EMBL/GenBank/DDBJ databases">
        <title>A parallel universe: an anciently diverged bacterial symbiosis in a Hawaiian planthopper (Hemiptera: Cixiidae) reveals rearranged nutritional responsibilities.</title>
        <authorList>
            <person name="Bennett G."/>
            <person name="Mao M."/>
        </authorList>
    </citation>
    <scope>NUCLEOTIDE SEQUENCE [LARGE SCALE GENOMIC DNA]</scope>
    <source>
        <strain evidence="5 6">OLIH</strain>
    </source>
</reference>
<evidence type="ECO:0000256" key="3">
    <source>
        <dbReference type="ARBA" id="ARBA00023274"/>
    </source>
</evidence>
<comment type="similarity">
    <text evidence="1">Belongs to the bacterial ribosomal protein bL9 family.</text>
</comment>
<keyword evidence="2" id="KW-0689">Ribosomal protein</keyword>
<accession>A0A346E0V3</accession>
<organism evidence="5 6">
    <name type="scientific">Candidatus Karelsulcia muelleri</name>
    <dbReference type="NCBI Taxonomy" id="336810"/>
    <lineage>
        <taxon>Bacteria</taxon>
        <taxon>Pseudomonadati</taxon>
        <taxon>Bacteroidota</taxon>
        <taxon>Flavobacteriia</taxon>
        <taxon>Flavobacteriales</taxon>
        <taxon>Candidatus Karelsulcia</taxon>
    </lineage>
</organism>
<evidence type="ECO:0000256" key="2">
    <source>
        <dbReference type="ARBA" id="ARBA00022980"/>
    </source>
</evidence>
<keyword evidence="3" id="KW-0687">Ribonucleoprotein</keyword>
<proteinExistence type="inferred from homology"/>
<dbReference type="Proteomes" id="UP000257017">
    <property type="component" value="Chromosome"/>
</dbReference>
<dbReference type="OrthoDB" id="9788336at2"/>
<dbReference type="GO" id="GO:1990904">
    <property type="term" value="C:ribonucleoprotein complex"/>
    <property type="evidence" value="ECO:0007669"/>
    <property type="project" value="UniProtKB-KW"/>
</dbReference>
<dbReference type="SUPFAM" id="SSF55658">
    <property type="entry name" value="L9 N-domain-like"/>
    <property type="match status" value="1"/>
</dbReference>
<dbReference type="RefSeq" id="WP_158380324.1">
    <property type="nucleotide sequence ID" value="NZ_CP028359.1"/>
</dbReference>
<dbReference type="AlphaFoldDB" id="A0A346E0V3"/>
<evidence type="ECO:0000313" key="6">
    <source>
        <dbReference type="Proteomes" id="UP000257017"/>
    </source>
</evidence>
<name>A0A346E0V3_9FLAO</name>
<evidence type="ECO:0000259" key="4">
    <source>
        <dbReference type="Pfam" id="PF01281"/>
    </source>
</evidence>
<dbReference type="Gene3D" id="3.40.5.10">
    <property type="entry name" value="Ribosomal protein L9, N-terminal domain"/>
    <property type="match status" value="1"/>
</dbReference>
<dbReference type="Pfam" id="PF01281">
    <property type="entry name" value="Ribosomal_L9_N"/>
    <property type="match status" value="1"/>
</dbReference>
<evidence type="ECO:0000256" key="1">
    <source>
        <dbReference type="ARBA" id="ARBA00010605"/>
    </source>
</evidence>